<evidence type="ECO:0000313" key="3">
    <source>
        <dbReference type="Proteomes" id="UP000018004"/>
    </source>
</evidence>
<name>V6SXD9_9FLAO</name>
<dbReference type="Proteomes" id="UP000018004">
    <property type="component" value="Unassembled WGS sequence"/>
</dbReference>
<keyword evidence="3" id="KW-1185">Reference proteome</keyword>
<evidence type="ECO:0000259" key="1">
    <source>
        <dbReference type="PROSITE" id="PS50164"/>
    </source>
</evidence>
<dbReference type="Gene3D" id="3.40.1440.10">
    <property type="entry name" value="GIY-YIG endonuclease"/>
    <property type="match status" value="1"/>
</dbReference>
<dbReference type="RefSeq" id="WP_023578767.1">
    <property type="nucleotide sequence ID" value="NZ_AVGG01000003.1"/>
</dbReference>
<dbReference type="PATRIC" id="fig|1341181.4.peg.1107"/>
<sequence length="94" mass="11393">MHYVYILLSPQKDTFYIGETSDLEIRLQWHLSKEFKNSHTKIADDWILFYKINCKDINQARKIEKHIKAMKSKKFIQNLNTFPEITQKLLEKYT</sequence>
<accession>V6SXD9</accession>
<dbReference type="PROSITE" id="PS50164">
    <property type="entry name" value="GIY_YIG"/>
    <property type="match status" value="1"/>
</dbReference>
<dbReference type="OrthoDB" id="1495241at2"/>
<dbReference type="eggNOG" id="COG2827">
    <property type="taxonomic scope" value="Bacteria"/>
</dbReference>
<dbReference type="AlphaFoldDB" id="V6SXD9"/>
<proteinExistence type="predicted"/>
<dbReference type="InterPro" id="IPR000305">
    <property type="entry name" value="GIY-YIG_endonuc"/>
</dbReference>
<dbReference type="SUPFAM" id="SSF82771">
    <property type="entry name" value="GIY-YIG endonuclease"/>
    <property type="match status" value="1"/>
</dbReference>
<dbReference type="EMBL" id="AVGG01000003">
    <property type="protein sequence ID" value="ESU29080.1"/>
    <property type="molecule type" value="Genomic_DNA"/>
</dbReference>
<gene>
    <name evidence="2" type="ORF">FLJC2902T_11170</name>
</gene>
<evidence type="ECO:0000313" key="2">
    <source>
        <dbReference type="EMBL" id="ESU29080.1"/>
    </source>
</evidence>
<dbReference type="InterPro" id="IPR035901">
    <property type="entry name" value="GIY-YIG_endonuc_sf"/>
</dbReference>
<dbReference type="Pfam" id="PF01541">
    <property type="entry name" value="GIY-YIG"/>
    <property type="match status" value="1"/>
</dbReference>
<reference evidence="2 3" key="1">
    <citation type="submission" date="2013-08" db="EMBL/GenBank/DDBJ databases">
        <title>Flavobacterium limnosediminis JC2902 genome sequencing.</title>
        <authorList>
            <person name="Lee K."/>
            <person name="Yi H."/>
            <person name="Park S."/>
            <person name="Chun J."/>
        </authorList>
    </citation>
    <scope>NUCLEOTIDE SEQUENCE [LARGE SCALE GENOMIC DNA]</scope>
    <source>
        <strain evidence="2 3">JC2902</strain>
    </source>
</reference>
<protein>
    <recommendedName>
        <fullName evidence="1">GIY-YIG domain-containing protein</fullName>
    </recommendedName>
</protein>
<dbReference type="STRING" id="1341181.FLJC2902T_11170"/>
<dbReference type="CDD" id="cd10449">
    <property type="entry name" value="GIY-YIG_SLX1_like"/>
    <property type="match status" value="1"/>
</dbReference>
<comment type="caution">
    <text evidence="2">The sequence shown here is derived from an EMBL/GenBank/DDBJ whole genome shotgun (WGS) entry which is preliminary data.</text>
</comment>
<organism evidence="2 3">
    <name type="scientific">Flavobacterium limnosediminis JC2902</name>
    <dbReference type="NCBI Taxonomy" id="1341181"/>
    <lineage>
        <taxon>Bacteria</taxon>
        <taxon>Pseudomonadati</taxon>
        <taxon>Bacteroidota</taxon>
        <taxon>Flavobacteriia</taxon>
        <taxon>Flavobacteriales</taxon>
        <taxon>Flavobacteriaceae</taxon>
        <taxon>Flavobacterium</taxon>
    </lineage>
</organism>
<feature type="domain" description="GIY-YIG" evidence="1">
    <location>
        <begin position="1"/>
        <end position="77"/>
    </location>
</feature>